<dbReference type="PROSITE" id="PS50005">
    <property type="entry name" value="TPR"/>
    <property type="match status" value="1"/>
</dbReference>
<gene>
    <name evidence="2" type="ORF">ETF27_10270</name>
</gene>
<reference evidence="3" key="1">
    <citation type="submission" date="2019-05" db="EMBL/GenBank/DDBJ databases">
        <title>Prevotella brunnea sp. nov., isolated from a wound of a patient.</title>
        <authorList>
            <person name="Buhl M."/>
        </authorList>
    </citation>
    <scope>NUCLEOTIDE SEQUENCE [LARGE SCALE GENOMIC DNA]</scope>
    <source>
        <strain evidence="3">A2672</strain>
    </source>
</reference>
<evidence type="ECO:0000313" key="3">
    <source>
        <dbReference type="Proteomes" id="UP000321612"/>
    </source>
</evidence>
<evidence type="ECO:0000313" key="2">
    <source>
        <dbReference type="EMBL" id="TXJ58808.1"/>
    </source>
</evidence>
<dbReference type="EMBL" id="SDIK01000091">
    <property type="protein sequence ID" value="TXJ58808.1"/>
    <property type="molecule type" value="Genomic_DNA"/>
</dbReference>
<dbReference type="InterPro" id="IPR011990">
    <property type="entry name" value="TPR-like_helical_dom_sf"/>
</dbReference>
<dbReference type="AlphaFoldDB" id="A0A5C8GC16"/>
<organism evidence="2 3">
    <name type="scientific">Prevotella brunnea</name>
    <dbReference type="NCBI Taxonomy" id="2508867"/>
    <lineage>
        <taxon>Bacteria</taxon>
        <taxon>Pseudomonadati</taxon>
        <taxon>Bacteroidota</taxon>
        <taxon>Bacteroidia</taxon>
        <taxon>Bacteroidales</taxon>
        <taxon>Prevotellaceae</taxon>
        <taxon>Prevotella</taxon>
    </lineage>
</organism>
<evidence type="ECO:0000256" key="1">
    <source>
        <dbReference type="PROSITE-ProRule" id="PRU00339"/>
    </source>
</evidence>
<dbReference type="InterPro" id="IPR043749">
    <property type="entry name" value="DUF5694"/>
</dbReference>
<dbReference type="RefSeq" id="WP_130829084.1">
    <property type="nucleotide sequence ID" value="NZ_SDIK01000091.1"/>
</dbReference>
<keyword evidence="3" id="KW-1185">Reference proteome</keyword>
<accession>A0A5C8GC16</accession>
<dbReference type="Gene3D" id="1.25.40.10">
    <property type="entry name" value="Tetratricopeptide repeat domain"/>
    <property type="match status" value="1"/>
</dbReference>
<proteinExistence type="predicted"/>
<dbReference type="InterPro" id="IPR019734">
    <property type="entry name" value="TPR_rpt"/>
</dbReference>
<name>A0A5C8GC16_9BACT</name>
<comment type="caution">
    <text evidence="2">The sequence shown here is derived from an EMBL/GenBank/DDBJ whole genome shotgun (WGS) entry which is preliminary data.</text>
</comment>
<dbReference type="SMART" id="SM00028">
    <property type="entry name" value="TPR"/>
    <property type="match status" value="1"/>
</dbReference>
<protein>
    <recommendedName>
        <fullName evidence="4">Tetratricopeptide repeat protein</fullName>
    </recommendedName>
</protein>
<evidence type="ECO:0008006" key="4">
    <source>
        <dbReference type="Google" id="ProtNLM"/>
    </source>
</evidence>
<dbReference type="Pfam" id="PF18950">
    <property type="entry name" value="DUF5694"/>
    <property type="match status" value="1"/>
</dbReference>
<dbReference type="SUPFAM" id="SSF48452">
    <property type="entry name" value="TPR-like"/>
    <property type="match status" value="1"/>
</dbReference>
<dbReference type="OrthoDB" id="7403447at2"/>
<sequence length="424" mass="49744">MKHYFYNLFLILTVSMIPIGVLAQKKLTNPSTEAQGQTMVLCIGTIHDQHKSNPNYSYKDLYNIIKTFHPDAICVEIRLSDFRKKPYLKEMTLGAIYGIKNGANVYPIDWWSQNNPRAERREYIKSDDYKIKQQRLDSLYRTDSLICAFEKRYGTLDNLFKDNDKSYLFINGKDYNTYVSRIYAGLITVFGDGCLNLYSEQRNAKMMNLIEDAVRANLGRRVIILTGAEHKYYFDKALSNRKEIHLVQLEDLLPLENSPIDADINEYLVSGISDLYYTNKEIMYWTALTPILHGPNMDTNPSIIKEESLRKAEKILKQWEENTNKSILLSFNLAWYYFLSKQYNEGIAVSRKVKKHLFEVPDELRKFIIPTFWRNLGFCYDAKGQRKKAVQSYRTGIQYCKDNGINKETIEYIFKNYEQVPFRL</sequence>
<feature type="repeat" description="TPR" evidence="1">
    <location>
        <begin position="370"/>
        <end position="403"/>
    </location>
</feature>
<dbReference type="Proteomes" id="UP000321612">
    <property type="component" value="Unassembled WGS sequence"/>
</dbReference>
<keyword evidence="1" id="KW-0802">TPR repeat</keyword>